<reference evidence="2 3" key="1">
    <citation type="submission" date="2020-08" db="EMBL/GenBank/DDBJ databases">
        <title>Edaphobacter telluris sp. nov. and Acidobacterium dinghuensis sp. nov., two acidobacteria isolated from forest soil.</title>
        <authorList>
            <person name="Fu J."/>
            <person name="Qiu L."/>
        </authorList>
    </citation>
    <scope>NUCLEOTIDE SEQUENCE [LARGE SCALE GENOMIC DNA]</scope>
    <source>
        <strain evidence="2">4Y35</strain>
    </source>
</reference>
<dbReference type="AlphaFoldDB" id="A0A7G8BR21"/>
<protein>
    <submittedName>
        <fullName evidence="2">SGNH/GDSL hydrolase family protein</fullName>
    </submittedName>
</protein>
<dbReference type="CDD" id="cd01834">
    <property type="entry name" value="SGNH_hydrolase_like_2"/>
    <property type="match status" value="1"/>
</dbReference>
<dbReference type="Proteomes" id="UP000515312">
    <property type="component" value="Chromosome"/>
</dbReference>
<proteinExistence type="predicted"/>
<dbReference type="InterPro" id="IPR013830">
    <property type="entry name" value="SGNH_hydro"/>
</dbReference>
<organism evidence="2 3">
    <name type="scientific">Alloacidobacterium dinghuense</name>
    <dbReference type="NCBI Taxonomy" id="2763107"/>
    <lineage>
        <taxon>Bacteria</taxon>
        <taxon>Pseudomonadati</taxon>
        <taxon>Acidobacteriota</taxon>
        <taxon>Terriglobia</taxon>
        <taxon>Terriglobales</taxon>
        <taxon>Acidobacteriaceae</taxon>
        <taxon>Alloacidobacterium</taxon>
    </lineage>
</organism>
<sequence length="338" mass="37319">MLWLLLTSCVAHAAQPLLANKRVLWLGDSITQAGDYVTFVEYFLERLYPADRFDVISIGLASETASCLSEKTHPFPRPCVQERLQRALALVKPQIVVACYGMNDGIYHPQSAERMHAFEQGIEKLTSAVHAAGAEMILLTPPPFDALQVKAKVVPQSAPDFGFMAPYAGYDDVLADYARWEMQLPKSEATVIDLHTPMDAYLAEQRKMEPDFSFAKKDGIHPDAAGHLLMAQIVLRGLGIPAATGDLQAELKIVEADPLYLLIKEQREARSDGWLKYVGYTRGKTVKADSVTEVEERNAALQAKIDALRKQTSSKGLLDASCYPTLSLRDRMGHPGSC</sequence>
<feature type="domain" description="SGNH hydrolase-type esterase" evidence="1">
    <location>
        <begin position="26"/>
        <end position="227"/>
    </location>
</feature>
<dbReference type="EMBL" id="CP060394">
    <property type="protein sequence ID" value="QNI34991.1"/>
    <property type="molecule type" value="Genomic_DNA"/>
</dbReference>
<accession>A0A7G8BR21</accession>
<dbReference type="InterPro" id="IPR036514">
    <property type="entry name" value="SGNH_hydro_sf"/>
</dbReference>
<keyword evidence="3" id="KW-1185">Reference proteome</keyword>
<dbReference type="KEGG" id="adin:H7849_14200"/>
<evidence type="ECO:0000313" key="2">
    <source>
        <dbReference type="EMBL" id="QNI34991.1"/>
    </source>
</evidence>
<evidence type="ECO:0000313" key="3">
    <source>
        <dbReference type="Proteomes" id="UP000515312"/>
    </source>
</evidence>
<dbReference type="PANTHER" id="PTHR30383">
    <property type="entry name" value="THIOESTERASE 1/PROTEASE 1/LYSOPHOSPHOLIPASE L1"/>
    <property type="match status" value="1"/>
</dbReference>
<dbReference type="InterPro" id="IPR051532">
    <property type="entry name" value="Ester_Hydrolysis_Enzymes"/>
</dbReference>
<dbReference type="Pfam" id="PF13472">
    <property type="entry name" value="Lipase_GDSL_2"/>
    <property type="match status" value="1"/>
</dbReference>
<keyword evidence="2" id="KW-0378">Hydrolase</keyword>
<dbReference type="SUPFAM" id="SSF52266">
    <property type="entry name" value="SGNH hydrolase"/>
    <property type="match status" value="1"/>
</dbReference>
<gene>
    <name evidence="2" type="ORF">H7849_14200</name>
</gene>
<evidence type="ECO:0000259" key="1">
    <source>
        <dbReference type="Pfam" id="PF13472"/>
    </source>
</evidence>
<name>A0A7G8BR21_9BACT</name>
<dbReference type="GO" id="GO:0004622">
    <property type="term" value="F:phosphatidylcholine lysophospholipase activity"/>
    <property type="evidence" value="ECO:0007669"/>
    <property type="project" value="TreeGrafter"/>
</dbReference>
<dbReference type="PANTHER" id="PTHR30383:SF5">
    <property type="entry name" value="SGNH HYDROLASE-TYPE ESTERASE DOMAIN-CONTAINING PROTEIN"/>
    <property type="match status" value="1"/>
</dbReference>
<dbReference type="Gene3D" id="3.40.50.1110">
    <property type="entry name" value="SGNH hydrolase"/>
    <property type="match status" value="1"/>
</dbReference>